<dbReference type="EMBL" id="JADGIZ020000052">
    <property type="protein sequence ID" value="KAL2913089.1"/>
    <property type="molecule type" value="Genomic_DNA"/>
</dbReference>
<dbReference type="Proteomes" id="UP001527925">
    <property type="component" value="Unassembled WGS sequence"/>
</dbReference>
<keyword evidence="1" id="KW-0028">Amino-acid biosynthesis</keyword>
<dbReference type="CDD" id="cd01991">
    <property type="entry name" value="Asn_synthase_B_C"/>
    <property type="match status" value="1"/>
</dbReference>
<organism evidence="6 7">
    <name type="scientific">Polyrhizophydium stewartii</name>
    <dbReference type="NCBI Taxonomy" id="2732419"/>
    <lineage>
        <taxon>Eukaryota</taxon>
        <taxon>Fungi</taxon>
        <taxon>Fungi incertae sedis</taxon>
        <taxon>Chytridiomycota</taxon>
        <taxon>Chytridiomycota incertae sedis</taxon>
        <taxon>Chytridiomycetes</taxon>
        <taxon>Rhizophydiales</taxon>
        <taxon>Rhizophydiales incertae sedis</taxon>
        <taxon>Polyrhizophydium</taxon>
    </lineage>
</organism>
<dbReference type="InterPro" id="IPR017932">
    <property type="entry name" value="GATase_2_dom"/>
</dbReference>
<feature type="domain" description="Glutamine amidotransferase type-2" evidence="5">
    <location>
        <begin position="2"/>
        <end position="197"/>
    </location>
</feature>
<reference evidence="6 7" key="1">
    <citation type="submission" date="2023-09" db="EMBL/GenBank/DDBJ databases">
        <title>Pangenome analysis of Batrachochytrium dendrobatidis and related Chytrids.</title>
        <authorList>
            <person name="Yacoub M.N."/>
            <person name="Stajich J.E."/>
            <person name="James T.Y."/>
        </authorList>
    </citation>
    <scope>NUCLEOTIDE SEQUENCE [LARGE SCALE GENOMIC DNA]</scope>
    <source>
        <strain evidence="6 7">JEL0888</strain>
    </source>
</reference>
<dbReference type="InterPro" id="IPR029055">
    <property type="entry name" value="Ntn_hydrolases_N"/>
</dbReference>
<evidence type="ECO:0000313" key="7">
    <source>
        <dbReference type="Proteomes" id="UP001527925"/>
    </source>
</evidence>
<dbReference type="Gene3D" id="3.60.20.10">
    <property type="entry name" value="Glutamine Phosphoribosylpyrophosphate, subunit 1, domain 1"/>
    <property type="match status" value="1"/>
</dbReference>
<keyword evidence="2" id="KW-0061">Asparagine biosynthesis</keyword>
<dbReference type="InterPro" id="IPR001962">
    <property type="entry name" value="Asn_synthase"/>
</dbReference>
<evidence type="ECO:0000259" key="5">
    <source>
        <dbReference type="PROSITE" id="PS51278"/>
    </source>
</evidence>
<evidence type="ECO:0000313" key="6">
    <source>
        <dbReference type="EMBL" id="KAL2913089.1"/>
    </source>
</evidence>
<dbReference type="InterPro" id="IPR014729">
    <property type="entry name" value="Rossmann-like_a/b/a_fold"/>
</dbReference>
<accession>A0ABR4N0P4</accession>
<evidence type="ECO:0000256" key="4">
    <source>
        <dbReference type="SAM" id="MobiDB-lite"/>
    </source>
</evidence>
<dbReference type="PANTHER" id="PTHR45937:SF1">
    <property type="entry name" value="ASPARAGINE SYNTHETASE DOMAIN-CONTAINING PROTEIN 1"/>
    <property type="match status" value="1"/>
</dbReference>
<protein>
    <recommendedName>
        <fullName evidence="5">Glutamine amidotransferase type-2 domain-containing protein</fullName>
    </recommendedName>
</protein>
<dbReference type="PANTHER" id="PTHR45937">
    <property type="entry name" value="ASPARAGINE SYNTHETASE DOMAIN-CONTAINING PROTEIN 1"/>
    <property type="match status" value="1"/>
</dbReference>
<gene>
    <name evidence="6" type="ORF">HK105_207434</name>
</gene>
<name>A0ABR4N0P4_9FUNG</name>
<comment type="caution">
    <text evidence="6">The sequence shown here is derived from an EMBL/GenBank/DDBJ whole genome shotgun (WGS) entry which is preliminary data.</text>
</comment>
<feature type="region of interest" description="Disordered" evidence="4">
    <location>
        <begin position="360"/>
        <end position="396"/>
    </location>
</feature>
<dbReference type="PROSITE" id="PS51278">
    <property type="entry name" value="GATASE_TYPE_2"/>
    <property type="match status" value="1"/>
</dbReference>
<keyword evidence="3" id="KW-0315">Glutamine amidotransferase</keyword>
<dbReference type="Pfam" id="PF00733">
    <property type="entry name" value="Asn_synthase"/>
    <property type="match status" value="1"/>
</dbReference>
<dbReference type="Gene3D" id="3.40.50.620">
    <property type="entry name" value="HUPs"/>
    <property type="match status" value="1"/>
</dbReference>
<sequence length="609" mass="65836">MCGILLALAAVREGGPPEHGGLRMHEDLLQRLRAANAMRGPDAHGYSAWVAGGVAAEMHGWVLHLRGTAVSPQPVTDARTGSILCFNGEVFGGLDVPPDVCDTDVVAAELAAAVCESDVLRAMSRIDGEWAFVYYHAPTNKIFFGRDHLGRRSLLVQLPQHEDDVLLVSSSPAVQQAAQGMDAPDANPGYWSEVTTAGIFVIDCASANERCWADHSSFMRLVPWSDQDGVADLTCPSLVLNSALPSVDDLAVLDPDSGASPEIPKFAADSPLAKAAGELLFSLQDSVRRRTENIPNHPISMHEAGSDSSPLLARPARLGVLFSGGLDCITLAALAHRYLPPDEPVDLLNVGFENPRVLGSHARQTSARKPNRHVAGAPNEGPALEAGAASREAPDEYDVPDRITGRLGASELARLFPSRQWRFVEINVPYAEAIAQRDMIKRLMMPLDTVMDLSIAMAFWFASRGRGVVRLSPPDRSSAVPFLGGYGRHRVQFVKQGWQGLISELQLDVSRISTRNLGRDDRIVSSHGKEVRFPFLDSGVTRLLCRMPVHLKTDPRLAKGVGDKLVLRLVASALGLTRAALEPKRAVQFGARTAKMETSKQRGQDLAGE</sequence>
<dbReference type="SUPFAM" id="SSF52402">
    <property type="entry name" value="Adenine nucleotide alpha hydrolases-like"/>
    <property type="match status" value="1"/>
</dbReference>
<evidence type="ECO:0000256" key="3">
    <source>
        <dbReference type="ARBA" id="ARBA00022962"/>
    </source>
</evidence>
<dbReference type="InterPro" id="IPR051857">
    <property type="entry name" value="Asn_synthetase_domain"/>
</dbReference>
<dbReference type="SUPFAM" id="SSF56235">
    <property type="entry name" value="N-terminal nucleophile aminohydrolases (Ntn hydrolases)"/>
    <property type="match status" value="1"/>
</dbReference>
<evidence type="ECO:0000256" key="1">
    <source>
        <dbReference type="ARBA" id="ARBA00022605"/>
    </source>
</evidence>
<dbReference type="Pfam" id="PF13537">
    <property type="entry name" value="GATase_7"/>
    <property type="match status" value="1"/>
</dbReference>
<evidence type="ECO:0000256" key="2">
    <source>
        <dbReference type="ARBA" id="ARBA00022888"/>
    </source>
</evidence>
<proteinExistence type="predicted"/>
<keyword evidence="7" id="KW-1185">Reference proteome</keyword>